<dbReference type="AlphaFoldDB" id="F1Z650"/>
<dbReference type="STRING" id="983920.Y88_2271"/>
<evidence type="ECO:0000256" key="1">
    <source>
        <dbReference type="SAM" id="SignalP"/>
    </source>
</evidence>
<comment type="caution">
    <text evidence="3">The sequence shown here is derived from an EMBL/GenBank/DDBJ whole genome shotgun (WGS) entry which is preliminary data.</text>
</comment>
<protein>
    <recommendedName>
        <fullName evidence="2">DUF4136 domain-containing protein</fullName>
    </recommendedName>
</protein>
<keyword evidence="1" id="KW-0732">Signal</keyword>
<evidence type="ECO:0000259" key="2">
    <source>
        <dbReference type="Pfam" id="PF13590"/>
    </source>
</evidence>
<accession>F1Z650</accession>
<evidence type="ECO:0000313" key="4">
    <source>
        <dbReference type="Proteomes" id="UP000004728"/>
    </source>
</evidence>
<dbReference type="eggNOG" id="ENOG50330E3">
    <property type="taxonomic scope" value="Bacteria"/>
</dbReference>
<proteinExistence type="predicted"/>
<dbReference type="HOGENOM" id="CLU_086621_1_0_5"/>
<sequence>MMPLTTTFARRAFVGRAALLALPLAFALAGCAGSFDTNVSRFQHELPAPAGQTFAVVAEDPRNSGGLEFAQYASLVGDQLHKIGYVPGDPATSDLVVEFDYGVDKGRDKISSTGGGYDPFWGPWRGYGYGGWGPGGGFYGRRGWGYGWYDPWFNDIDVTTVYTSGVSVKIKRRSDGQRVFEGRAEAVSPSNRLSYVVPKLIEALFTGFPGHTGETVRISIQPEKKAKKK</sequence>
<evidence type="ECO:0000313" key="3">
    <source>
        <dbReference type="EMBL" id="EGD59832.1"/>
    </source>
</evidence>
<dbReference type="InParanoid" id="F1Z650"/>
<dbReference type="Pfam" id="PF13590">
    <property type="entry name" value="DUF4136"/>
    <property type="match status" value="1"/>
</dbReference>
<dbReference type="Gene3D" id="3.30.160.670">
    <property type="match status" value="1"/>
</dbReference>
<dbReference type="InterPro" id="IPR025411">
    <property type="entry name" value="DUF4136"/>
</dbReference>
<keyword evidence="4" id="KW-1185">Reference proteome</keyword>
<feature type="chain" id="PRO_5003272438" description="DUF4136 domain-containing protein" evidence="1">
    <location>
        <begin position="28"/>
        <end position="229"/>
    </location>
</feature>
<dbReference type="EMBL" id="AEWJ01000024">
    <property type="protein sequence ID" value="EGD59832.1"/>
    <property type="molecule type" value="Genomic_DNA"/>
</dbReference>
<reference evidence="3 4" key="1">
    <citation type="journal article" date="2012" name="J. Bacteriol.">
        <title>Draft Genome Sequence of Novosphingobium nitrogenifigens Y88T.</title>
        <authorList>
            <person name="Strabala T.J."/>
            <person name="Macdonald L."/>
            <person name="Liu V."/>
            <person name="Smit A.M."/>
        </authorList>
    </citation>
    <scope>NUCLEOTIDE SEQUENCE [LARGE SCALE GENOMIC DNA]</scope>
    <source>
        <strain evidence="3 4">DSM 19370</strain>
    </source>
</reference>
<name>F1Z650_9SPHN</name>
<feature type="domain" description="DUF4136" evidence="2">
    <location>
        <begin position="40"/>
        <end position="210"/>
    </location>
</feature>
<gene>
    <name evidence="3" type="ORF">Y88_2271</name>
</gene>
<dbReference type="Proteomes" id="UP000004728">
    <property type="component" value="Unassembled WGS sequence"/>
</dbReference>
<feature type="signal peptide" evidence="1">
    <location>
        <begin position="1"/>
        <end position="27"/>
    </location>
</feature>
<organism evidence="3 4">
    <name type="scientific">Novosphingobium nitrogenifigens DSM 19370</name>
    <dbReference type="NCBI Taxonomy" id="983920"/>
    <lineage>
        <taxon>Bacteria</taxon>
        <taxon>Pseudomonadati</taxon>
        <taxon>Pseudomonadota</taxon>
        <taxon>Alphaproteobacteria</taxon>
        <taxon>Sphingomonadales</taxon>
        <taxon>Sphingomonadaceae</taxon>
        <taxon>Novosphingobium</taxon>
    </lineage>
</organism>